<dbReference type="Proteomes" id="UP001597319">
    <property type="component" value="Unassembled WGS sequence"/>
</dbReference>
<dbReference type="Pfam" id="PF06889">
    <property type="entry name" value="DUF1266"/>
    <property type="match status" value="1"/>
</dbReference>
<organism evidence="3 4">
    <name type="scientific">Aquimarina rubra</name>
    <dbReference type="NCBI Taxonomy" id="1920033"/>
    <lineage>
        <taxon>Bacteria</taxon>
        <taxon>Pseudomonadati</taxon>
        <taxon>Bacteroidota</taxon>
        <taxon>Flavobacteriia</taxon>
        <taxon>Flavobacteriales</taxon>
        <taxon>Flavobacteriaceae</taxon>
        <taxon>Aquimarina</taxon>
    </lineage>
</organism>
<reference evidence="4" key="1">
    <citation type="journal article" date="2019" name="Int. J. Syst. Evol. Microbiol.">
        <title>The Global Catalogue of Microorganisms (GCM) 10K type strain sequencing project: providing services to taxonomists for standard genome sequencing and annotation.</title>
        <authorList>
            <consortium name="The Broad Institute Genomics Platform"/>
            <consortium name="The Broad Institute Genome Sequencing Center for Infectious Disease"/>
            <person name="Wu L."/>
            <person name="Ma J."/>
        </authorList>
    </citation>
    <scope>NUCLEOTIDE SEQUENCE [LARGE SCALE GENOMIC DNA]</scope>
    <source>
        <strain evidence="4">KCTC 52274</strain>
    </source>
</reference>
<protein>
    <submittedName>
        <fullName evidence="3">DUF1266 domain-containing protein</fullName>
    </submittedName>
</protein>
<evidence type="ECO:0000259" key="2">
    <source>
        <dbReference type="Pfam" id="PF06889"/>
    </source>
</evidence>
<dbReference type="InterPro" id="IPR009677">
    <property type="entry name" value="DUF1266"/>
</dbReference>
<accession>A0ABW5LDA6</accession>
<gene>
    <name evidence="3" type="ORF">ACFSR1_05570</name>
</gene>
<keyword evidence="1" id="KW-1133">Transmembrane helix</keyword>
<name>A0ABW5LDA6_9FLAO</name>
<sequence>MELLQNTPLSRKNPPKHDTFLQAYQNLEQNTKVGLSILGTATLFFVLVIGMGFYEVFGNPSLGDGMPASSLLAPDFIGIVIGVAASISFIMFFLNTQRKQAIKEQLTYYKLGNVVPLTMDQKKAIRLNLVHMFYGGAWSETLEVFPCTIRLGDQKFKPKAFDIQYDKLYQQYLNEDWGILNKAQYLDMVARLFEGMHSKWFAQDIESDAAEDMIDQLSGLTKIDQKYIRDCGQSSDDKPKKLIWGFDLFRVIPMSRWAFMAGYISEDQAWKNVLKASELIYFLFDSHEDFYDNYRVGHAFWSNNFEACTDRLEKWTYFKEHCNWPARNLDWSQPATVEMHENMKTNFAQHLLSIQKEQQKTTIGFRKPDESE</sequence>
<keyword evidence="1" id="KW-0812">Transmembrane</keyword>
<comment type="caution">
    <text evidence="3">The sequence shown here is derived from an EMBL/GenBank/DDBJ whole genome shotgun (WGS) entry which is preliminary data.</text>
</comment>
<dbReference type="EMBL" id="JBHULE010000008">
    <property type="protein sequence ID" value="MFD2562129.1"/>
    <property type="molecule type" value="Genomic_DNA"/>
</dbReference>
<keyword evidence="1" id="KW-0472">Membrane</keyword>
<feature type="transmembrane region" description="Helical" evidence="1">
    <location>
        <begin position="76"/>
        <end position="94"/>
    </location>
</feature>
<dbReference type="RefSeq" id="WP_378290451.1">
    <property type="nucleotide sequence ID" value="NZ_JBHULE010000008.1"/>
</dbReference>
<feature type="transmembrane region" description="Helical" evidence="1">
    <location>
        <begin position="33"/>
        <end position="56"/>
    </location>
</feature>
<feature type="domain" description="DUF1266" evidence="2">
    <location>
        <begin position="173"/>
        <end position="331"/>
    </location>
</feature>
<evidence type="ECO:0000313" key="4">
    <source>
        <dbReference type="Proteomes" id="UP001597319"/>
    </source>
</evidence>
<proteinExistence type="predicted"/>
<evidence type="ECO:0000313" key="3">
    <source>
        <dbReference type="EMBL" id="MFD2562129.1"/>
    </source>
</evidence>
<evidence type="ECO:0000256" key="1">
    <source>
        <dbReference type="SAM" id="Phobius"/>
    </source>
</evidence>
<keyword evidence="4" id="KW-1185">Reference proteome</keyword>